<evidence type="ECO:0000313" key="1">
    <source>
        <dbReference type="EMBL" id="KAJ8361545.1"/>
    </source>
</evidence>
<dbReference type="GO" id="GO:0032543">
    <property type="term" value="P:mitochondrial translation"/>
    <property type="evidence" value="ECO:0007669"/>
    <property type="project" value="TreeGrafter"/>
</dbReference>
<dbReference type="Pfam" id="PF14978">
    <property type="entry name" value="MRP-63"/>
    <property type="match status" value="1"/>
</dbReference>
<dbReference type="PANTHER" id="PTHR14520:SF4">
    <property type="entry name" value="LARGE RIBOSOMAL SUBUNIT PROTEIN ML63"/>
    <property type="match status" value="1"/>
</dbReference>
<gene>
    <name evidence="1" type="ORF">SKAU_G00180700</name>
</gene>
<evidence type="ECO:0008006" key="3">
    <source>
        <dbReference type="Google" id="ProtNLM"/>
    </source>
</evidence>
<comment type="caution">
    <text evidence="1">The sequence shown here is derived from an EMBL/GenBank/DDBJ whole genome shotgun (WGS) entry which is preliminary data.</text>
</comment>
<dbReference type="Proteomes" id="UP001152622">
    <property type="component" value="Chromosome 5"/>
</dbReference>
<organism evidence="1 2">
    <name type="scientific">Synaphobranchus kaupii</name>
    <name type="common">Kaup's arrowtooth eel</name>
    <dbReference type="NCBI Taxonomy" id="118154"/>
    <lineage>
        <taxon>Eukaryota</taxon>
        <taxon>Metazoa</taxon>
        <taxon>Chordata</taxon>
        <taxon>Craniata</taxon>
        <taxon>Vertebrata</taxon>
        <taxon>Euteleostomi</taxon>
        <taxon>Actinopterygii</taxon>
        <taxon>Neopterygii</taxon>
        <taxon>Teleostei</taxon>
        <taxon>Anguilliformes</taxon>
        <taxon>Synaphobranchidae</taxon>
        <taxon>Synaphobranchus</taxon>
    </lineage>
</organism>
<sequence length="166" mass="18984">MAAVCCRSTAEVACCTCITHICDVKNLKPDSISKEIDENFSRVGVKVHCLPLVSGQPCSSGIAMFLTLMRLGKGIPGKQWIGKHRRPRAVTWQMKRGILARLEREAENEYWLSRPYMSPEQERGHSAERRLQRFMDFKATKAANMPEHKYLTDHLNHLKVTKNWSS</sequence>
<evidence type="ECO:0000313" key="2">
    <source>
        <dbReference type="Proteomes" id="UP001152622"/>
    </source>
</evidence>
<dbReference type="EMBL" id="JAINUF010000005">
    <property type="protein sequence ID" value="KAJ8361545.1"/>
    <property type="molecule type" value="Genomic_DNA"/>
</dbReference>
<dbReference type="InterPro" id="IPR016576">
    <property type="entry name" value="Ribosomal_mL63"/>
</dbReference>
<name>A0A9Q1J1M9_SYNKA</name>
<dbReference type="OrthoDB" id="6019958at2759"/>
<keyword evidence="2" id="KW-1185">Reference proteome</keyword>
<dbReference type="PANTHER" id="PTHR14520">
    <property type="entry name" value="MITOCHONDRIAL RIBOSOMAL PROTEIN 63"/>
    <property type="match status" value="1"/>
</dbReference>
<dbReference type="GO" id="GO:0003735">
    <property type="term" value="F:structural constituent of ribosome"/>
    <property type="evidence" value="ECO:0007669"/>
    <property type="project" value="TreeGrafter"/>
</dbReference>
<dbReference type="AlphaFoldDB" id="A0A9Q1J1M9"/>
<proteinExistence type="predicted"/>
<protein>
    <recommendedName>
        <fullName evidence="3">Ribosomal protein 63, mitochondrial</fullName>
    </recommendedName>
</protein>
<dbReference type="GO" id="GO:0005761">
    <property type="term" value="C:mitochondrial ribosome"/>
    <property type="evidence" value="ECO:0007669"/>
    <property type="project" value="InterPro"/>
</dbReference>
<reference evidence="1" key="1">
    <citation type="journal article" date="2023" name="Science">
        <title>Genome structures resolve the early diversification of teleost fishes.</title>
        <authorList>
            <person name="Parey E."/>
            <person name="Louis A."/>
            <person name="Montfort J."/>
            <person name="Bouchez O."/>
            <person name="Roques C."/>
            <person name="Iampietro C."/>
            <person name="Lluch J."/>
            <person name="Castinel A."/>
            <person name="Donnadieu C."/>
            <person name="Desvignes T."/>
            <person name="Floi Bucao C."/>
            <person name="Jouanno E."/>
            <person name="Wen M."/>
            <person name="Mejri S."/>
            <person name="Dirks R."/>
            <person name="Jansen H."/>
            <person name="Henkel C."/>
            <person name="Chen W.J."/>
            <person name="Zahm M."/>
            <person name="Cabau C."/>
            <person name="Klopp C."/>
            <person name="Thompson A.W."/>
            <person name="Robinson-Rechavi M."/>
            <person name="Braasch I."/>
            <person name="Lecointre G."/>
            <person name="Bobe J."/>
            <person name="Postlethwait J.H."/>
            <person name="Berthelot C."/>
            <person name="Roest Crollius H."/>
            <person name="Guiguen Y."/>
        </authorList>
    </citation>
    <scope>NUCLEOTIDE SEQUENCE</scope>
    <source>
        <strain evidence="1">WJC10195</strain>
    </source>
</reference>
<accession>A0A9Q1J1M9</accession>